<evidence type="ECO:0008006" key="3">
    <source>
        <dbReference type="Google" id="ProtNLM"/>
    </source>
</evidence>
<organism evidence="1 2">
    <name type="scientific">Elaphomyces granulatus</name>
    <dbReference type="NCBI Taxonomy" id="519963"/>
    <lineage>
        <taxon>Eukaryota</taxon>
        <taxon>Fungi</taxon>
        <taxon>Dikarya</taxon>
        <taxon>Ascomycota</taxon>
        <taxon>Pezizomycotina</taxon>
        <taxon>Eurotiomycetes</taxon>
        <taxon>Eurotiomycetidae</taxon>
        <taxon>Eurotiales</taxon>
        <taxon>Elaphomycetaceae</taxon>
        <taxon>Elaphomyces</taxon>
    </lineage>
</organism>
<dbReference type="OrthoDB" id="2099276at2759"/>
<comment type="caution">
    <text evidence="1">The sequence shown here is derived from an EMBL/GenBank/DDBJ whole genome shotgun (WGS) entry which is preliminary data.</text>
</comment>
<protein>
    <recommendedName>
        <fullName evidence="3">F-box domain-containing protein</fullName>
    </recommendedName>
</protein>
<dbReference type="PANTHER" id="PTHR42085:SF6">
    <property type="entry name" value="F-BOX DOMAIN-CONTAINING PROTEIN"/>
    <property type="match status" value="1"/>
</dbReference>
<accession>A0A232LY05</accession>
<gene>
    <name evidence="1" type="ORF">Egran_03184</name>
</gene>
<reference evidence="1 2" key="1">
    <citation type="journal article" date="2015" name="Environ. Microbiol.">
        <title>Metagenome sequence of Elaphomyces granulatus from sporocarp tissue reveals Ascomycota ectomycorrhizal fingerprints of genome expansion and a Proteobacteria-rich microbiome.</title>
        <authorList>
            <person name="Quandt C.A."/>
            <person name="Kohler A."/>
            <person name="Hesse C.N."/>
            <person name="Sharpton T.J."/>
            <person name="Martin F."/>
            <person name="Spatafora J.W."/>
        </authorList>
    </citation>
    <scope>NUCLEOTIDE SEQUENCE [LARGE SCALE GENOMIC DNA]</scope>
    <source>
        <strain evidence="1 2">OSC145934</strain>
    </source>
</reference>
<dbReference type="EMBL" id="NPHW01003737">
    <property type="protein sequence ID" value="OXV09053.1"/>
    <property type="molecule type" value="Genomic_DNA"/>
</dbReference>
<evidence type="ECO:0000313" key="2">
    <source>
        <dbReference type="Proteomes" id="UP000243515"/>
    </source>
</evidence>
<dbReference type="AlphaFoldDB" id="A0A232LY05"/>
<keyword evidence="2" id="KW-1185">Reference proteome</keyword>
<dbReference type="PANTHER" id="PTHR42085">
    <property type="entry name" value="F-BOX DOMAIN-CONTAINING PROTEIN"/>
    <property type="match status" value="1"/>
</dbReference>
<evidence type="ECO:0000313" key="1">
    <source>
        <dbReference type="EMBL" id="OXV09053.1"/>
    </source>
</evidence>
<dbReference type="InterPro" id="IPR038883">
    <property type="entry name" value="AN11006-like"/>
</dbReference>
<proteinExistence type="predicted"/>
<name>A0A232LY05_9EURO</name>
<sequence length="507" mass="58317">MALNVNKKPQAVNFLCLPKDVRMRIYRHSNLIRPCPIDVFDERGRVKGASTFCASQSMARRVQPRSPIENPCHHPALPLNILRVSHAVFEDASSALYSQNQFRLTLEKAGDFEQLMQIIKPYLHLIKSLHVDLGTYDDRILRLENISEYPIPNILRLWEMFCDSVPQTIPGLKDFSLECRIVDGETAERVLSPMKSFPLLNRCAFCFDLLVDIEALDVARNAAYARTSMIRENSSTPFRFLDLPVELQSMIMEHLLTFRWDPFLPPLPSLPRKLAEGQIVLRRHTRQGPSHLLCCGTCSTSTSTCFCSIRGAVFSTHCSCFTSPLPYFLVCRDMYAVAHSVFFLKNQFCLLGDDPQPMMRAVQTLSDRSLSLIRHLTFGSWTYLYDSEIRTDLLADPTIRLAWSILLHFLKDRLHLESVSVNFVDLGCYTTHDAILEWRVYMRQVIQFFCFFRGVRNFHVFLGYDRRCETEVEETVMGPRGRITRVKNLPFVGSKTVIPIDRVSDSQ</sequence>
<dbReference type="Proteomes" id="UP000243515">
    <property type="component" value="Unassembled WGS sequence"/>
</dbReference>